<accession>A0A7W9EMR7</accession>
<evidence type="ECO:0000259" key="5">
    <source>
        <dbReference type="Pfam" id="PF00890"/>
    </source>
</evidence>
<dbReference type="Gene3D" id="3.50.50.60">
    <property type="entry name" value="FAD/NAD(P)-binding domain"/>
    <property type="match status" value="1"/>
</dbReference>
<keyword evidence="7" id="KW-1185">Reference proteome</keyword>
<dbReference type="RefSeq" id="WP_183655820.1">
    <property type="nucleotide sequence ID" value="NZ_JACIJG010000016.1"/>
</dbReference>
<proteinExistence type="predicted"/>
<evidence type="ECO:0000256" key="1">
    <source>
        <dbReference type="ARBA" id="ARBA00001974"/>
    </source>
</evidence>
<dbReference type="Proteomes" id="UP000555546">
    <property type="component" value="Unassembled WGS sequence"/>
</dbReference>
<dbReference type="InterPro" id="IPR050315">
    <property type="entry name" value="FAD-oxidoreductase_2"/>
</dbReference>
<dbReference type="Gene3D" id="3.90.700.10">
    <property type="entry name" value="Succinate dehydrogenase/fumarate reductase flavoprotein, catalytic domain"/>
    <property type="match status" value="1"/>
</dbReference>
<dbReference type="Pfam" id="PF00890">
    <property type="entry name" value="FAD_binding_2"/>
    <property type="match status" value="1"/>
</dbReference>
<sequence>MNEVVISSLNPDVVVVGAGNAALCAALSAAEHGAKVLVVEAAPETERGGNSRFTGGAFRFAYGGVEDLIKVSPSMAEDDLSNVEFGTYSEDQFFDDMYNLTEYRTDPDLCEFLVRNSLDTAIWVAGQGVKLHPGLGRQAYKVDGKFKFWGGLALHINGGGESLLEALFAKVEATPAIDVLYEAPALRLLTTNGTVTGIVVQIEGVETEIRTRAVILACGGFEANAQMRTEYLGPGWDLAKVRGSRFNMGVGHRMATAIGAAPAGHWSGCHAVAWDINAPAFGDLSVGDQFQKHNYPFGICINAKGKRYVDEGANFHSHTYAKYGGEILKQPGQFAWQVFDDKVSHLLRSEYRIRRCTKVEANTLEELAAKLDGVDPQAFLETVYKFNEACRQDVDFNPNVLDGKSTTGLDINKTNWAQPLDKAPFHAYHVTAGITFTFGGLKIDTEAQVQSLFGNPIPGLFAAGEIAGGLFYHNYASGTGLMSGATFGRQAGKNAARYCQ</sequence>
<evidence type="ECO:0000256" key="2">
    <source>
        <dbReference type="ARBA" id="ARBA00022630"/>
    </source>
</evidence>
<dbReference type="AlphaFoldDB" id="A0A7W9EMR7"/>
<gene>
    <name evidence="6" type="ORF">FHS76_003601</name>
</gene>
<protein>
    <submittedName>
        <fullName evidence="6">Tricarballylate dehydrogenase</fullName>
    </submittedName>
</protein>
<reference evidence="6 7" key="1">
    <citation type="submission" date="2020-08" db="EMBL/GenBank/DDBJ databases">
        <title>Genomic Encyclopedia of Type Strains, Phase IV (KMG-IV): sequencing the most valuable type-strain genomes for metagenomic binning, comparative biology and taxonomic classification.</title>
        <authorList>
            <person name="Goeker M."/>
        </authorList>
    </citation>
    <scope>NUCLEOTIDE SEQUENCE [LARGE SCALE GENOMIC DNA]</scope>
    <source>
        <strain evidence="6 7">DSM 26944</strain>
    </source>
</reference>
<dbReference type="NCBIfam" id="NF006130">
    <property type="entry name" value="PRK08274.1"/>
    <property type="match status" value="1"/>
</dbReference>
<dbReference type="GO" id="GO:0016491">
    <property type="term" value="F:oxidoreductase activity"/>
    <property type="evidence" value="ECO:0007669"/>
    <property type="project" value="UniProtKB-KW"/>
</dbReference>
<evidence type="ECO:0000256" key="4">
    <source>
        <dbReference type="ARBA" id="ARBA00023002"/>
    </source>
</evidence>
<dbReference type="PANTHER" id="PTHR43400:SF7">
    <property type="entry name" value="FAD-DEPENDENT OXIDOREDUCTASE 2 FAD BINDING DOMAIN-CONTAINING PROTEIN"/>
    <property type="match status" value="1"/>
</dbReference>
<comment type="caution">
    <text evidence="6">The sequence shown here is derived from an EMBL/GenBank/DDBJ whole genome shotgun (WGS) entry which is preliminary data.</text>
</comment>
<comment type="cofactor">
    <cofactor evidence="1">
        <name>FAD</name>
        <dbReference type="ChEBI" id="CHEBI:57692"/>
    </cofactor>
</comment>
<name>A0A7W9EMR7_9HYPH</name>
<dbReference type="SUPFAM" id="SSF56425">
    <property type="entry name" value="Succinate dehydrogenase/fumarate reductase flavoprotein, catalytic domain"/>
    <property type="match status" value="1"/>
</dbReference>
<dbReference type="InterPro" id="IPR027477">
    <property type="entry name" value="Succ_DH/fumarate_Rdtase_cat_sf"/>
</dbReference>
<keyword evidence="2" id="KW-0285">Flavoprotein</keyword>
<dbReference type="EMBL" id="JACIJG010000016">
    <property type="protein sequence ID" value="MBB5703692.1"/>
    <property type="molecule type" value="Genomic_DNA"/>
</dbReference>
<keyword evidence="3" id="KW-0274">FAD</keyword>
<dbReference type="SUPFAM" id="SSF51905">
    <property type="entry name" value="FAD/NAD(P)-binding domain"/>
    <property type="match status" value="1"/>
</dbReference>
<feature type="domain" description="FAD-dependent oxidoreductase 2 FAD-binding" evidence="5">
    <location>
        <begin position="12"/>
        <end position="478"/>
    </location>
</feature>
<keyword evidence="4" id="KW-0560">Oxidoreductase</keyword>
<dbReference type="InterPro" id="IPR036188">
    <property type="entry name" value="FAD/NAD-bd_sf"/>
</dbReference>
<dbReference type="PANTHER" id="PTHR43400">
    <property type="entry name" value="FUMARATE REDUCTASE"/>
    <property type="match status" value="1"/>
</dbReference>
<dbReference type="InterPro" id="IPR003953">
    <property type="entry name" value="FAD-dep_OxRdtase_2_FAD-bd"/>
</dbReference>
<evidence type="ECO:0000256" key="3">
    <source>
        <dbReference type="ARBA" id="ARBA00022827"/>
    </source>
</evidence>
<evidence type="ECO:0000313" key="6">
    <source>
        <dbReference type="EMBL" id="MBB5703692.1"/>
    </source>
</evidence>
<evidence type="ECO:0000313" key="7">
    <source>
        <dbReference type="Proteomes" id="UP000555546"/>
    </source>
</evidence>
<organism evidence="6 7">
    <name type="scientific">Brucella daejeonensis</name>
    <dbReference type="NCBI Taxonomy" id="659015"/>
    <lineage>
        <taxon>Bacteria</taxon>
        <taxon>Pseudomonadati</taxon>
        <taxon>Pseudomonadota</taxon>
        <taxon>Alphaproteobacteria</taxon>
        <taxon>Hyphomicrobiales</taxon>
        <taxon>Brucellaceae</taxon>
        <taxon>Brucella/Ochrobactrum group</taxon>
        <taxon>Brucella</taxon>
    </lineage>
</organism>